<proteinExistence type="predicted"/>
<name>A0A1I7XMK6_HETBA</name>
<dbReference type="WBParaSite" id="Hba_19013">
    <property type="protein sequence ID" value="Hba_19013"/>
    <property type="gene ID" value="Hba_19013"/>
</dbReference>
<reference evidence="2" key="1">
    <citation type="submission" date="2016-11" db="UniProtKB">
        <authorList>
            <consortium name="WormBaseParasite"/>
        </authorList>
    </citation>
    <scope>IDENTIFICATION</scope>
</reference>
<dbReference type="Gene3D" id="3.30.420.10">
    <property type="entry name" value="Ribonuclease H-like superfamily/Ribonuclease H"/>
    <property type="match status" value="1"/>
</dbReference>
<organism evidence="1 2">
    <name type="scientific">Heterorhabditis bacteriophora</name>
    <name type="common">Entomopathogenic nematode worm</name>
    <dbReference type="NCBI Taxonomy" id="37862"/>
    <lineage>
        <taxon>Eukaryota</taxon>
        <taxon>Metazoa</taxon>
        <taxon>Ecdysozoa</taxon>
        <taxon>Nematoda</taxon>
        <taxon>Chromadorea</taxon>
        <taxon>Rhabditida</taxon>
        <taxon>Rhabditina</taxon>
        <taxon>Rhabditomorpha</taxon>
        <taxon>Strongyloidea</taxon>
        <taxon>Heterorhabditidae</taxon>
        <taxon>Heterorhabditis</taxon>
    </lineage>
</organism>
<dbReference type="InterPro" id="IPR036397">
    <property type="entry name" value="RNaseH_sf"/>
</dbReference>
<sequence>MNSVDYQQILENYLLPYYYRFPQKNFIFQQENAVIHHKGLVSAQEQGPCGLAVSVTGPKSHGKYLGNIRSSSLCPQQTVFLN</sequence>
<dbReference type="Proteomes" id="UP000095283">
    <property type="component" value="Unplaced"/>
</dbReference>
<keyword evidence="1" id="KW-1185">Reference proteome</keyword>
<evidence type="ECO:0000313" key="2">
    <source>
        <dbReference type="WBParaSite" id="Hba_19013"/>
    </source>
</evidence>
<accession>A0A1I7XMK6</accession>
<dbReference type="AlphaFoldDB" id="A0A1I7XMK6"/>
<protein>
    <submittedName>
        <fullName evidence="2">Ubiquitinyl hydrolase 1</fullName>
    </submittedName>
</protein>
<dbReference type="GO" id="GO:0003676">
    <property type="term" value="F:nucleic acid binding"/>
    <property type="evidence" value="ECO:0007669"/>
    <property type="project" value="InterPro"/>
</dbReference>
<evidence type="ECO:0000313" key="1">
    <source>
        <dbReference type="Proteomes" id="UP000095283"/>
    </source>
</evidence>